<dbReference type="RefSeq" id="WP_013872676.1">
    <property type="nucleotide sequence ID" value="NC_015656.1"/>
</dbReference>
<reference evidence="2 3" key="1">
    <citation type="submission" date="2011-05" db="EMBL/GenBank/DDBJ databases">
        <title>Complete sequence of chromosome of Frankia symbiont of Datisca glomerata.</title>
        <authorList>
            <consortium name="US DOE Joint Genome Institute"/>
            <person name="Lucas S."/>
            <person name="Han J."/>
            <person name="Lapidus A."/>
            <person name="Cheng J.-F."/>
            <person name="Goodwin L."/>
            <person name="Pitluck S."/>
            <person name="Peters L."/>
            <person name="Mikhailova N."/>
            <person name="Chertkov O."/>
            <person name="Teshima H."/>
            <person name="Han C."/>
            <person name="Tapia R."/>
            <person name="Land M."/>
            <person name="Hauser L."/>
            <person name="Kyrpides N."/>
            <person name="Ivanova N."/>
            <person name="Pagani I."/>
            <person name="Berry A."/>
            <person name="Pawlowski K."/>
            <person name="Persson T."/>
            <person name="Vanden Heuvel B."/>
            <person name="Benson D."/>
            <person name="Woyke T."/>
        </authorList>
    </citation>
    <scope>NUCLEOTIDE SEQUENCE [LARGE SCALE GENOMIC DNA]</scope>
    <source>
        <strain evidence="3">4085684</strain>
    </source>
</reference>
<dbReference type="Pfam" id="PF13749">
    <property type="entry name" value="HATPase_c_4"/>
    <property type="match status" value="1"/>
</dbReference>
<dbReference type="InterPro" id="IPR036388">
    <property type="entry name" value="WH-like_DNA-bd_sf"/>
</dbReference>
<dbReference type="InterPro" id="IPR011991">
    <property type="entry name" value="ArsR-like_HTH"/>
</dbReference>
<dbReference type="Gene3D" id="3.30.565.60">
    <property type="match status" value="1"/>
</dbReference>
<dbReference type="AlphaFoldDB" id="F8B2L1"/>
<name>F8B2L1_9ACTN</name>
<dbReference type="KEGG" id="fsy:FsymDg_1206"/>
<feature type="domain" description="Schlafen AlbA-2" evidence="1">
    <location>
        <begin position="23"/>
        <end position="139"/>
    </location>
</feature>
<sequence>MLDAELAEIVDNLRAIGADIADVEVKKAQGGLPKSLRATLSGFANTRGGMIVLGLDETRGFAATGLPDPARLAADLGCMCAEDMEPPLRPLIKIHDFEGAQVLVAEVPELDPAQKPCYSRGAGITKGSYVRVGDGDRRLSAYEVQMMLSARGQPREDEQPVHGASLDHLDAVGVDALIARLRISRPYAFQDLDRLAVLRRAKVLVSGDGGDDVVSLGGLLALGRYPQEHFPQLVVTFVHYPTETGGRSTERFLDNVTLEGPVPVMVRDTLAVVRRNMSRRAVIAGAGRQDVWEYPETALREVIVNALVHRDLSSGARGTQVQVEMYPDRLVVRNPGGLFGPVTVDSLGEEGISSARNAALIKILEDIPLPGETRTVCENRGSGIRAMLDSLLAAGMSPPDFDDRISSFAVVLPNHTLLSEEAVGWISGLEEKGLTDSQCIALALLRQDGLLDNRAYRDATGVDSRVATSELQDLVARELVTQIGSRRWARYELSWRTAPAKSRSARADRRPELLLALGSRALSRSELVTRTGLGDQAILRWLKIMREEGLVEIVGSSSRSRHVRYRRTRQGQLFRPEDTDRD</sequence>
<dbReference type="EMBL" id="CP002801">
    <property type="protein sequence ID" value="AEH08699.1"/>
    <property type="molecule type" value="Genomic_DNA"/>
</dbReference>
<organism evidence="2 3">
    <name type="scientific">Candidatus Protofrankia datiscae</name>
    <dbReference type="NCBI Taxonomy" id="2716812"/>
    <lineage>
        <taxon>Bacteria</taxon>
        <taxon>Bacillati</taxon>
        <taxon>Actinomycetota</taxon>
        <taxon>Actinomycetes</taxon>
        <taxon>Frankiales</taxon>
        <taxon>Frankiaceae</taxon>
        <taxon>Protofrankia</taxon>
    </lineage>
</organism>
<dbReference type="Gene3D" id="3.30.950.30">
    <property type="entry name" value="Schlafen, AAA domain"/>
    <property type="match status" value="1"/>
</dbReference>
<gene>
    <name evidence="2" type="ordered locus">FsymDg_1206</name>
</gene>
<dbReference type="SUPFAM" id="SSF46785">
    <property type="entry name" value="Winged helix' DNA-binding domain"/>
    <property type="match status" value="1"/>
</dbReference>
<evidence type="ECO:0000313" key="2">
    <source>
        <dbReference type="EMBL" id="AEH08699.1"/>
    </source>
</evidence>
<dbReference type="InterPro" id="IPR036390">
    <property type="entry name" value="WH_DNA-bd_sf"/>
</dbReference>
<dbReference type="Proteomes" id="UP000001549">
    <property type="component" value="Chromosome"/>
</dbReference>
<dbReference type="STRING" id="656024.FsymDg_1206"/>
<dbReference type="InterPro" id="IPR038461">
    <property type="entry name" value="Schlafen_AlbA_2_dom_sf"/>
</dbReference>
<dbReference type="Gene3D" id="1.10.10.10">
    <property type="entry name" value="Winged helix-like DNA-binding domain superfamily/Winged helix DNA-binding domain"/>
    <property type="match status" value="1"/>
</dbReference>
<dbReference type="HOGENOM" id="CLU_024970_6_0_11"/>
<evidence type="ECO:0000259" key="1">
    <source>
        <dbReference type="Pfam" id="PF04326"/>
    </source>
</evidence>
<dbReference type="CDD" id="cd00090">
    <property type="entry name" value="HTH_ARSR"/>
    <property type="match status" value="1"/>
</dbReference>
<dbReference type="InterPro" id="IPR007421">
    <property type="entry name" value="Schlafen_AlbA_2_dom"/>
</dbReference>
<dbReference type="eggNOG" id="COG2865">
    <property type="taxonomic scope" value="Bacteria"/>
</dbReference>
<evidence type="ECO:0000313" key="3">
    <source>
        <dbReference type="Proteomes" id="UP000001549"/>
    </source>
</evidence>
<protein>
    <submittedName>
        <fullName evidence="2">Putative transcriptional regulator</fullName>
    </submittedName>
</protein>
<proteinExistence type="predicted"/>
<dbReference type="PANTHER" id="PTHR30595">
    <property type="entry name" value="GLPR-RELATED TRANSCRIPTIONAL REPRESSOR"/>
    <property type="match status" value="1"/>
</dbReference>
<dbReference type="InterPro" id="IPR038475">
    <property type="entry name" value="RecG_C_sf"/>
</dbReference>
<accession>F8B2L1</accession>
<dbReference type="PANTHER" id="PTHR30595:SF6">
    <property type="entry name" value="SCHLAFEN ALBA-2 DOMAIN-CONTAINING PROTEIN"/>
    <property type="match status" value="1"/>
</dbReference>
<keyword evidence="3" id="KW-1185">Reference proteome</keyword>
<dbReference type="Pfam" id="PF04326">
    <property type="entry name" value="SLFN_AlbA_2"/>
    <property type="match status" value="1"/>
</dbReference>